<dbReference type="InterPro" id="IPR050829">
    <property type="entry name" value="CorA_MIT"/>
</dbReference>
<sequence length="403" mass="43172">MFLAHTPGAPARAIESEADADGVAWIDLLNPTPQEQALATRICGQPLPTLDDLNEIESSSRISVRNGAAFLSTPLLKKIGTEFQTSPVGFILTAERLLTIRYQPYPSFETVAQLVAEHTLPSTAPAAVTAPTPASEAAPSPAPGRESAPGQPHEAQSTPGTAHKGPAPAFIGPGDILVALIETIVDRLADILESFGTLLDKLSLDIFRRKQSKPPVRSIAARQRDLLERVGASGDLCSRLRDSLLGLERITIFLSESKKDSLALASGLPLTSRRLDTGNSTLPAENAPYALSGALRARMATANRDLSSLSDYVSQATSKVEFLLDATLGFISIEQNGVMKVLTVVSFIGVAPTLIAGVYGMNFKDIPELNWSFGYWYSLGLMAASIVLPLLWFWRKGWLGGIK</sequence>
<dbReference type="InterPro" id="IPR045861">
    <property type="entry name" value="CorA_cytoplasmic_dom"/>
</dbReference>
<comment type="caution">
    <text evidence="8">The sequence shown here is derived from an EMBL/GenBank/DDBJ whole genome shotgun (WGS) entry which is preliminary data.</text>
</comment>
<dbReference type="RefSeq" id="WP_166121833.1">
    <property type="nucleotide sequence ID" value="NZ_JAPIUX010000006.1"/>
</dbReference>
<dbReference type="Pfam" id="PF01544">
    <property type="entry name" value="CorA"/>
    <property type="match status" value="1"/>
</dbReference>
<keyword evidence="9" id="KW-1185">Reference proteome</keyword>
<evidence type="ECO:0000313" key="9">
    <source>
        <dbReference type="Proteomes" id="UP001526446"/>
    </source>
</evidence>
<evidence type="ECO:0000256" key="3">
    <source>
        <dbReference type="ARBA" id="ARBA00022692"/>
    </source>
</evidence>
<accession>A0ABT3Q7P8</accession>
<evidence type="ECO:0000256" key="7">
    <source>
        <dbReference type="SAM" id="Phobius"/>
    </source>
</evidence>
<dbReference type="Gene3D" id="3.30.460.20">
    <property type="entry name" value="CorA soluble domain-like"/>
    <property type="match status" value="1"/>
</dbReference>
<dbReference type="SUPFAM" id="SSF144083">
    <property type="entry name" value="Magnesium transport protein CorA, transmembrane region"/>
    <property type="match status" value="1"/>
</dbReference>
<evidence type="ECO:0000256" key="1">
    <source>
        <dbReference type="ARBA" id="ARBA00004141"/>
    </source>
</evidence>
<dbReference type="SUPFAM" id="SSF143865">
    <property type="entry name" value="CorA soluble domain-like"/>
    <property type="match status" value="1"/>
</dbReference>
<reference evidence="8 9" key="1">
    <citation type="submission" date="2022-11" db="EMBL/GenBank/DDBJ databases">
        <title>Genome sequencing of Acetobacter type strain.</title>
        <authorList>
            <person name="Heo J."/>
            <person name="Lee D."/>
            <person name="Han B.-H."/>
            <person name="Hong S.-B."/>
            <person name="Kwon S.-W."/>
        </authorList>
    </citation>
    <scope>NUCLEOTIDE SEQUENCE [LARGE SCALE GENOMIC DNA]</scope>
    <source>
        <strain evidence="8 9">KACC 21251</strain>
    </source>
</reference>
<dbReference type="InterPro" id="IPR045863">
    <property type="entry name" value="CorA_TM1_TM2"/>
</dbReference>
<dbReference type="PANTHER" id="PTHR47685">
    <property type="entry name" value="MAGNESIUM TRANSPORT PROTEIN CORA"/>
    <property type="match status" value="1"/>
</dbReference>
<name>A0ABT3Q7P8_9PROT</name>
<dbReference type="InterPro" id="IPR002523">
    <property type="entry name" value="MgTranspt_CorA/ZnTranspt_ZntB"/>
</dbReference>
<dbReference type="CDD" id="cd12837">
    <property type="entry name" value="EcCorA-like_u1"/>
    <property type="match status" value="1"/>
</dbReference>
<evidence type="ECO:0000256" key="5">
    <source>
        <dbReference type="ARBA" id="ARBA00023136"/>
    </source>
</evidence>
<dbReference type="EMBL" id="JAPIUX010000006">
    <property type="protein sequence ID" value="MCX2561287.1"/>
    <property type="molecule type" value="Genomic_DNA"/>
</dbReference>
<feature type="region of interest" description="Disordered" evidence="6">
    <location>
        <begin position="125"/>
        <end position="166"/>
    </location>
</feature>
<evidence type="ECO:0000256" key="6">
    <source>
        <dbReference type="SAM" id="MobiDB-lite"/>
    </source>
</evidence>
<feature type="transmembrane region" description="Helical" evidence="7">
    <location>
        <begin position="341"/>
        <end position="361"/>
    </location>
</feature>
<evidence type="ECO:0000313" key="8">
    <source>
        <dbReference type="EMBL" id="MCX2561287.1"/>
    </source>
</evidence>
<gene>
    <name evidence="8" type="ORF">OQ252_07760</name>
</gene>
<keyword evidence="4 7" id="KW-1133">Transmembrane helix</keyword>
<evidence type="ECO:0000256" key="4">
    <source>
        <dbReference type="ARBA" id="ARBA00022989"/>
    </source>
</evidence>
<organism evidence="8 9">
    <name type="scientific">Acetobacter farinalis</name>
    <dbReference type="NCBI Taxonomy" id="1260984"/>
    <lineage>
        <taxon>Bacteria</taxon>
        <taxon>Pseudomonadati</taxon>
        <taxon>Pseudomonadota</taxon>
        <taxon>Alphaproteobacteria</taxon>
        <taxon>Acetobacterales</taxon>
        <taxon>Acetobacteraceae</taxon>
        <taxon>Acetobacter</taxon>
    </lineage>
</organism>
<comment type="subcellular location">
    <subcellularLocation>
        <location evidence="1">Membrane</location>
        <topology evidence="1">Multi-pass membrane protein</topology>
    </subcellularLocation>
</comment>
<keyword evidence="3 7" id="KW-0812">Transmembrane</keyword>
<feature type="compositionally biased region" description="Low complexity" evidence="6">
    <location>
        <begin position="125"/>
        <end position="149"/>
    </location>
</feature>
<evidence type="ECO:0000256" key="2">
    <source>
        <dbReference type="ARBA" id="ARBA00009765"/>
    </source>
</evidence>
<dbReference type="Gene3D" id="1.20.58.340">
    <property type="entry name" value="Magnesium transport protein CorA, transmembrane region"/>
    <property type="match status" value="2"/>
</dbReference>
<dbReference type="Proteomes" id="UP001526446">
    <property type="component" value="Unassembled WGS sequence"/>
</dbReference>
<feature type="transmembrane region" description="Helical" evidence="7">
    <location>
        <begin position="373"/>
        <end position="394"/>
    </location>
</feature>
<dbReference type="PANTHER" id="PTHR47685:SF1">
    <property type="entry name" value="MAGNESIUM TRANSPORT PROTEIN CORA"/>
    <property type="match status" value="1"/>
</dbReference>
<keyword evidence="5 7" id="KW-0472">Membrane</keyword>
<comment type="similarity">
    <text evidence="2">Belongs to the CorA metal ion transporter (MIT) (TC 1.A.35) family.</text>
</comment>
<protein>
    <submittedName>
        <fullName evidence="8">Magnesium transporter</fullName>
    </submittedName>
</protein>
<proteinExistence type="inferred from homology"/>